<sequence>MDAEFGVVGVGTMGAMTAWQLARRGASVLGFEQFAPGHDRSGAGGETRIFRTAYLEGAEYVPLLLAAQREWRDLEAECGDALLTMNGGLMIGDAEGGLLRSVLASIAAHDLPHDVLDADRAAARYPQHRLRPGEAMVLDHQAGYLRPELAVLMAAQRAEELGARIVRHEPVVAIAPDDDGVTITTAGRSWRVGEVVVSAGAWTQRLLPGAAPDLDVQRLVMTWFAARDPAAFSADRFPVFIRHTGGYDISGWPSIDGASVKVAVNYGYDRVGDPDRLDRGVDDGLLRLIRSAVGELLPGLVPEPVRVSAYMDGYTADHHAALGRVPGVPRTLIACGFSGHGFKMAPAIGKALAELAVQGSTDLPVGHLDPGRLRDRERPARRTVAAELAAA</sequence>
<dbReference type="Gene3D" id="3.30.9.10">
    <property type="entry name" value="D-Amino Acid Oxidase, subunit A, domain 2"/>
    <property type="match status" value="1"/>
</dbReference>
<accession>A0ABP9NZQ3</accession>
<dbReference type="Pfam" id="PF01266">
    <property type="entry name" value="DAO"/>
    <property type="match status" value="1"/>
</dbReference>
<evidence type="ECO:0000313" key="6">
    <source>
        <dbReference type="EMBL" id="GAA5137837.1"/>
    </source>
</evidence>
<evidence type="ECO:0000256" key="1">
    <source>
        <dbReference type="ARBA" id="ARBA00001974"/>
    </source>
</evidence>
<feature type="domain" description="FAD dependent oxidoreductase" evidence="5">
    <location>
        <begin position="7"/>
        <end position="355"/>
    </location>
</feature>
<organism evidence="6 7">
    <name type="scientific">Pseudonocardia adelaidensis</name>
    <dbReference type="NCBI Taxonomy" id="648754"/>
    <lineage>
        <taxon>Bacteria</taxon>
        <taxon>Bacillati</taxon>
        <taxon>Actinomycetota</taxon>
        <taxon>Actinomycetes</taxon>
        <taxon>Pseudonocardiales</taxon>
        <taxon>Pseudonocardiaceae</taxon>
        <taxon>Pseudonocardia</taxon>
    </lineage>
</organism>
<dbReference type="InterPro" id="IPR045170">
    <property type="entry name" value="MTOX"/>
</dbReference>
<reference evidence="7" key="1">
    <citation type="journal article" date="2019" name="Int. J. Syst. Evol. Microbiol.">
        <title>The Global Catalogue of Microorganisms (GCM) 10K type strain sequencing project: providing services to taxonomists for standard genome sequencing and annotation.</title>
        <authorList>
            <consortium name="The Broad Institute Genomics Platform"/>
            <consortium name="The Broad Institute Genome Sequencing Center for Infectious Disease"/>
            <person name="Wu L."/>
            <person name="Ma J."/>
        </authorList>
    </citation>
    <scope>NUCLEOTIDE SEQUENCE [LARGE SCALE GENOMIC DNA]</scope>
    <source>
        <strain evidence="7">JCM 18302</strain>
    </source>
</reference>
<dbReference type="RefSeq" id="WP_345611361.1">
    <property type="nucleotide sequence ID" value="NZ_BAABJO010000038.1"/>
</dbReference>
<evidence type="ECO:0000256" key="4">
    <source>
        <dbReference type="ARBA" id="ARBA00023002"/>
    </source>
</evidence>
<comment type="caution">
    <text evidence="6">The sequence shown here is derived from an EMBL/GenBank/DDBJ whole genome shotgun (WGS) entry which is preliminary data.</text>
</comment>
<evidence type="ECO:0000313" key="7">
    <source>
        <dbReference type="Proteomes" id="UP001500804"/>
    </source>
</evidence>
<dbReference type="EMBL" id="BAABJO010000038">
    <property type="protein sequence ID" value="GAA5137837.1"/>
    <property type="molecule type" value="Genomic_DNA"/>
</dbReference>
<dbReference type="InterPro" id="IPR036188">
    <property type="entry name" value="FAD/NAD-bd_sf"/>
</dbReference>
<keyword evidence="4" id="KW-0560">Oxidoreductase</keyword>
<keyword evidence="7" id="KW-1185">Reference proteome</keyword>
<dbReference type="InterPro" id="IPR006076">
    <property type="entry name" value="FAD-dep_OxRdtase"/>
</dbReference>
<protein>
    <submittedName>
        <fullName evidence="6">N-methyl-L-tryptophan oxidase</fullName>
    </submittedName>
</protein>
<evidence type="ECO:0000256" key="3">
    <source>
        <dbReference type="ARBA" id="ARBA00022827"/>
    </source>
</evidence>
<comment type="cofactor">
    <cofactor evidence="1">
        <name>FAD</name>
        <dbReference type="ChEBI" id="CHEBI:57692"/>
    </cofactor>
</comment>
<dbReference type="Gene3D" id="3.50.50.60">
    <property type="entry name" value="FAD/NAD(P)-binding domain"/>
    <property type="match status" value="1"/>
</dbReference>
<evidence type="ECO:0000256" key="2">
    <source>
        <dbReference type="ARBA" id="ARBA00022630"/>
    </source>
</evidence>
<dbReference type="PANTHER" id="PTHR10961:SF7">
    <property type="entry name" value="FAD DEPENDENT OXIDOREDUCTASE DOMAIN-CONTAINING PROTEIN"/>
    <property type="match status" value="1"/>
</dbReference>
<dbReference type="SUPFAM" id="SSF51905">
    <property type="entry name" value="FAD/NAD(P)-binding domain"/>
    <property type="match status" value="1"/>
</dbReference>
<evidence type="ECO:0000259" key="5">
    <source>
        <dbReference type="Pfam" id="PF01266"/>
    </source>
</evidence>
<dbReference type="SUPFAM" id="SSF54373">
    <property type="entry name" value="FAD-linked reductases, C-terminal domain"/>
    <property type="match status" value="1"/>
</dbReference>
<dbReference type="Proteomes" id="UP001500804">
    <property type="component" value="Unassembled WGS sequence"/>
</dbReference>
<keyword evidence="3" id="KW-0274">FAD</keyword>
<dbReference type="PANTHER" id="PTHR10961">
    <property type="entry name" value="PEROXISOMAL SARCOSINE OXIDASE"/>
    <property type="match status" value="1"/>
</dbReference>
<gene>
    <name evidence="6" type="primary">solA_3</name>
    <name evidence="6" type="ORF">GCM10023320_71330</name>
</gene>
<name>A0ABP9NZQ3_9PSEU</name>
<keyword evidence="2" id="KW-0285">Flavoprotein</keyword>
<dbReference type="NCBIfam" id="NF008425">
    <property type="entry name" value="PRK11259.1"/>
    <property type="match status" value="1"/>
</dbReference>
<proteinExistence type="predicted"/>